<evidence type="ECO:0000256" key="6">
    <source>
        <dbReference type="ARBA" id="ARBA00023163"/>
    </source>
</evidence>
<dbReference type="InterPro" id="IPR003444">
    <property type="entry name" value="MraZ"/>
</dbReference>
<feature type="domain" description="SpoVT-AbrB" evidence="8">
    <location>
        <begin position="97"/>
        <end position="140"/>
    </location>
</feature>
<proteinExistence type="inferred from homology"/>
<evidence type="ECO:0000313" key="9">
    <source>
        <dbReference type="EMBL" id="KXT42575.1"/>
    </source>
</evidence>
<comment type="subcellular location">
    <subcellularLocation>
        <location evidence="7">Cytoplasm</location>
        <location evidence="7">Nucleoid</location>
    </subcellularLocation>
</comment>
<feature type="domain" description="SpoVT-AbrB" evidence="8">
    <location>
        <begin position="20"/>
        <end position="67"/>
    </location>
</feature>
<dbReference type="CDD" id="cd16321">
    <property type="entry name" value="MraZ_C"/>
    <property type="match status" value="1"/>
</dbReference>
<dbReference type="GO" id="GO:0003700">
    <property type="term" value="F:DNA-binding transcription factor activity"/>
    <property type="evidence" value="ECO:0007669"/>
    <property type="project" value="UniProtKB-UniRule"/>
</dbReference>
<reference evidence="9 10" key="1">
    <citation type="submission" date="2016-02" db="EMBL/GenBank/DDBJ databases">
        <authorList>
            <person name="Wen L."/>
            <person name="He K."/>
            <person name="Yang H."/>
        </authorList>
    </citation>
    <scope>NUCLEOTIDE SEQUENCE [LARGE SCALE GENOMIC DNA]</scope>
    <source>
        <strain evidence="9 10">KLE1704</strain>
    </source>
</reference>
<comment type="similarity">
    <text evidence="7">Belongs to the MraZ family.</text>
</comment>
<evidence type="ECO:0000313" key="10">
    <source>
        <dbReference type="Proteomes" id="UP000070319"/>
    </source>
</evidence>
<keyword evidence="3" id="KW-0677">Repeat</keyword>
<keyword evidence="2 7" id="KW-0963">Cytoplasm</keyword>
<comment type="subunit">
    <text evidence="7">Forms oligomers.</text>
</comment>
<dbReference type="GO" id="GO:2000143">
    <property type="term" value="P:negative regulation of DNA-templated transcription initiation"/>
    <property type="evidence" value="ECO:0007669"/>
    <property type="project" value="TreeGrafter"/>
</dbReference>
<dbReference type="Gene3D" id="3.40.1550.20">
    <property type="entry name" value="Transcriptional regulator MraZ domain"/>
    <property type="match status" value="1"/>
</dbReference>
<dbReference type="GO" id="GO:0000976">
    <property type="term" value="F:transcription cis-regulatory region binding"/>
    <property type="evidence" value="ECO:0007669"/>
    <property type="project" value="TreeGrafter"/>
</dbReference>
<dbReference type="InterPro" id="IPR038619">
    <property type="entry name" value="MraZ_sf"/>
</dbReference>
<accession>A0A139KTU5</accession>
<dbReference type="HAMAP" id="MF_01008">
    <property type="entry name" value="MraZ"/>
    <property type="match status" value="1"/>
</dbReference>
<dbReference type="PATRIC" id="fig|329854.7.peg.4715"/>
<comment type="caution">
    <text evidence="9">The sequence shown here is derived from an EMBL/GenBank/DDBJ whole genome shotgun (WGS) entry which is preliminary data.</text>
</comment>
<dbReference type="SUPFAM" id="SSF89447">
    <property type="entry name" value="AbrB/MazE/MraZ-like"/>
    <property type="match status" value="1"/>
</dbReference>
<gene>
    <name evidence="7" type="primary">mraZ</name>
    <name evidence="9" type="ORF">HMPREF2531_04643</name>
</gene>
<sequence>MCTFTVAYYNKVTMIRFLGNIEAKTDAKGRVFIPAGFRRQLQSASEERLVLRKDVFQDCLVLYPESVWFKTQNQLRRRLNKWNAKHQDIFRQFVSDAEIMIPDGNGRILLPKRYLQMAGIQSDVRFIGVDNTIEIWAKEKTEQPFVSPEEFSEALQDILGDEDDWEEEEDE</sequence>
<evidence type="ECO:0000256" key="5">
    <source>
        <dbReference type="ARBA" id="ARBA00023125"/>
    </source>
</evidence>
<evidence type="ECO:0000256" key="2">
    <source>
        <dbReference type="ARBA" id="ARBA00022490"/>
    </source>
</evidence>
<evidence type="ECO:0000259" key="8">
    <source>
        <dbReference type="PROSITE" id="PS51740"/>
    </source>
</evidence>
<dbReference type="InterPro" id="IPR037914">
    <property type="entry name" value="SpoVT-AbrB_sf"/>
</dbReference>
<protein>
    <recommendedName>
        <fullName evidence="1 7">Transcriptional regulator MraZ</fullName>
    </recommendedName>
</protein>
<evidence type="ECO:0000256" key="4">
    <source>
        <dbReference type="ARBA" id="ARBA00023015"/>
    </source>
</evidence>
<evidence type="ECO:0000256" key="3">
    <source>
        <dbReference type="ARBA" id="ARBA00022737"/>
    </source>
</evidence>
<dbReference type="GO" id="GO:0005737">
    <property type="term" value="C:cytoplasm"/>
    <property type="evidence" value="ECO:0007669"/>
    <property type="project" value="UniProtKB-UniRule"/>
</dbReference>
<dbReference type="PANTHER" id="PTHR34701:SF1">
    <property type="entry name" value="TRANSCRIPTIONAL REGULATOR MRAZ"/>
    <property type="match status" value="1"/>
</dbReference>
<dbReference type="NCBIfam" id="NF001483">
    <property type="entry name" value="PRK00326.3-5"/>
    <property type="match status" value="1"/>
</dbReference>
<name>A0A139KTU5_9BACE</name>
<dbReference type="InterPro" id="IPR007159">
    <property type="entry name" value="SpoVT-AbrB_dom"/>
</dbReference>
<evidence type="ECO:0000256" key="7">
    <source>
        <dbReference type="HAMAP-Rule" id="MF_01008"/>
    </source>
</evidence>
<organism evidence="9">
    <name type="scientific">Bacteroides intestinalis</name>
    <dbReference type="NCBI Taxonomy" id="329854"/>
    <lineage>
        <taxon>Bacteria</taxon>
        <taxon>Pseudomonadati</taxon>
        <taxon>Bacteroidota</taxon>
        <taxon>Bacteroidia</taxon>
        <taxon>Bacteroidales</taxon>
        <taxon>Bacteroidaceae</taxon>
        <taxon>Bacteroides</taxon>
    </lineage>
</organism>
<dbReference type="GO" id="GO:0009295">
    <property type="term" value="C:nucleoid"/>
    <property type="evidence" value="ECO:0007669"/>
    <property type="project" value="UniProtKB-SubCell"/>
</dbReference>
<dbReference type="PROSITE" id="PS51740">
    <property type="entry name" value="SPOVT_ABRB"/>
    <property type="match status" value="2"/>
</dbReference>
<dbReference type="PANTHER" id="PTHR34701">
    <property type="entry name" value="TRANSCRIPTIONAL REGULATOR MRAZ"/>
    <property type="match status" value="1"/>
</dbReference>
<dbReference type="EMBL" id="LTDF01000165">
    <property type="protein sequence ID" value="KXT42575.1"/>
    <property type="molecule type" value="Genomic_DNA"/>
</dbReference>
<keyword evidence="6 7" id="KW-0804">Transcription</keyword>
<dbReference type="InterPro" id="IPR020603">
    <property type="entry name" value="MraZ_dom"/>
</dbReference>
<dbReference type="CDD" id="cd16320">
    <property type="entry name" value="MraZ_N"/>
    <property type="match status" value="1"/>
</dbReference>
<evidence type="ECO:0000256" key="1">
    <source>
        <dbReference type="ARBA" id="ARBA00013860"/>
    </source>
</evidence>
<dbReference type="Proteomes" id="UP000070319">
    <property type="component" value="Unassembled WGS sequence"/>
</dbReference>
<dbReference type="AlphaFoldDB" id="A0A139KTU5"/>
<dbReference type="InterPro" id="IPR035644">
    <property type="entry name" value="MraZ_C"/>
</dbReference>
<keyword evidence="4 7" id="KW-0805">Transcription regulation</keyword>
<dbReference type="Pfam" id="PF02381">
    <property type="entry name" value="MraZ"/>
    <property type="match status" value="2"/>
</dbReference>
<keyword evidence="5 7" id="KW-0238">DNA-binding</keyword>
<dbReference type="InterPro" id="IPR035642">
    <property type="entry name" value="MraZ_N"/>
</dbReference>